<keyword evidence="2" id="KW-1185">Reference proteome</keyword>
<comment type="caution">
    <text evidence="1">The sequence shown here is derived from an EMBL/GenBank/DDBJ whole genome shotgun (WGS) entry which is preliminary data.</text>
</comment>
<sequence>MMKLKLEEAINVARNRLNKLALWEGREIEDIRLEELEFRDIWNNWTVTLSYQHEVTVRPNPLLPNHPAIKLERSYKRFTINSIGEVTAIKNPFLQEREK</sequence>
<gene>
    <name evidence="1" type="ORF">BI308_02555</name>
</gene>
<dbReference type="AlphaFoldDB" id="A0A1L9QXG6"/>
<accession>A0A1L9QXG6</accession>
<dbReference type="EMBL" id="MLAW01000002">
    <property type="protein sequence ID" value="OJJ27378.1"/>
    <property type="molecule type" value="Genomic_DNA"/>
</dbReference>
<proteinExistence type="predicted"/>
<evidence type="ECO:0000313" key="2">
    <source>
        <dbReference type="Proteomes" id="UP000183940"/>
    </source>
</evidence>
<protein>
    <submittedName>
        <fullName evidence="1">Uncharacterized protein</fullName>
    </submittedName>
</protein>
<organism evidence="1 2">
    <name type="scientific">Roseofilum reptotaenium AO1-A</name>
    <dbReference type="NCBI Taxonomy" id="1925591"/>
    <lineage>
        <taxon>Bacteria</taxon>
        <taxon>Bacillati</taxon>
        <taxon>Cyanobacteriota</taxon>
        <taxon>Cyanophyceae</taxon>
        <taxon>Desertifilales</taxon>
        <taxon>Desertifilaceae</taxon>
        <taxon>Roseofilum</taxon>
    </lineage>
</organism>
<evidence type="ECO:0000313" key="1">
    <source>
        <dbReference type="EMBL" id="OJJ27378.1"/>
    </source>
</evidence>
<name>A0A1L9QXG6_9CYAN</name>
<dbReference type="STRING" id="1925591.BI308_02555"/>
<dbReference type="Proteomes" id="UP000183940">
    <property type="component" value="Unassembled WGS sequence"/>
</dbReference>
<reference evidence="1" key="1">
    <citation type="submission" date="2016-10" db="EMBL/GenBank/DDBJ databases">
        <title>CRISPR-Cas defence system in Roseofilum reptotaenium: evidence of a bacteriophage-cyanobacterium arms race in the coral black band disease.</title>
        <authorList>
            <person name="Buerger P."/>
            <person name="Wood-Charlson E.M."/>
            <person name="Weynberg K.D."/>
            <person name="Willis B."/>
            <person name="Van Oppen M.J."/>
        </authorList>
    </citation>
    <scope>NUCLEOTIDE SEQUENCE [LARGE SCALE GENOMIC DNA]</scope>
    <source>
        <strain evidence="1">AO1-A</strain>
    </source>
</reference>